<dbReference type="EMBL" id="JAINUF010000001">
    <property type="protein sequence ID" value="KAJ8380640.1"/>
    <property type="molecule type" value="Genomic_DNA"/>
</dbReference>
<organism evidence="2 3">
    <name type="scientific">Synaphobranchus kaupii</name>
    <name type="common">Kaup's arrowtooth eel</name>
    <dbReference type="NCBI Taxonomy" id="118154"/>
    <lineage>
        <taxon>Eukaryota</taxon>
        <taxon>Metazoa</taxon>
        <taxon>Chordata</taxon>
        <taxon>Craniata</taxon>
        <taxon>Vertebrata</taxon>
        <taxon>Euteleostomi</taxon>
        <taxon>Actinopterygii</taxon>
        <taxon>Neopterygii</taxon>
        <taxon>Teleostei</taxon>
        <taxon>Anguilliformes</taxon>
        <taxon>Synaphobranchidae</taxon>
        <taxon>Synaphobranchus</taxon>
    </lineage>
</organism>
<protein>
    <submittedName>
        <fullName evidence="2">Uncharacterized protein</fullName>
    </submittedName>
</protein>
<gene>
    <name evidence="2" type="ORF">SKAU_G00014180</name>
</gene>
<sequence length="102" mass="10911">MSCLWSLLSAGCCGQRSGMETARRLSQRLPPAVAHLPVIDSPAIRYAANPPPPYPAELVTPGQNGSETDGLKAPATTPLKSEPERGTERLMKSIERCLINSP</sequence>
<dbReference type="AlphaFoldDB" id="A0A9Q1JD95"/>
<name>A0A9Q1JD95_SYNKA</name>
<accession>A0A9Q1JD95</accession>
<feature type="compositionally biased region" description="Basic and acidic residues" evidence="1">
    <location>
        <begin position="81"/>
        <end position="90"/>
    </location>
</feature>
<evidence type="ECO:0000313" key="3">
    <source>
        <dbReference type="Proteomes" id="UP001152622"/>
    </source>
</evidence>
<evidence type="ECO:0000256" key="1">
    <source>
        <dbReference type="SAM" id="MobiDB-lite"/>
    </source>
</evidence>
<evidence type="ECO:0000313" key="2">
    <source>
        <dbReference type="EMBL" id="KAJ8380640.1"/>
    </source>
</evidence>
<dbReference type="Proteomes" id="UP001152622">
    <property type="component" value="Chromosome 1"/>
</dbReference>
<feature type="region of interest" description="Disordered" evidence="1">
    <location>
        <begin position="49"/>
        <end position="90"/>
    </location>
</feature>
<keyword evidence="3" id="KW-1185">Reference proteome</keyword>
<reference evidence="2" key="1">
    <citation type="journal article" date="2023" name="Science">
        <title>Genome structures resolve the early diversification of teleost fishes.</title>
        <authorList>
            <person name="Parey E."/>
            <person name="Louis A."/>
            <person name="Montfort J."/>
            <person name="Bouchez O."/>
            <person name="Roques C."/>
            <person name="Iampietro C."/>
            <person name="Lluch J."/>
            <person name="Castinel A."/>
            <person name="Donnadieu C."/>
            <person name="Desvignes T."/>
            <person name="Floi Bucao C."/>
            <person name="Jouanno E."/>
            <person name="Wen M."/>
            <person name="Mejri S."/>
            <person name="Dirks R."/>
            <person name="Jansen H."/>
            <person name="Henkel C."/>
            <person name="Chen W.J."/>
            <person name="Zahm M."/>
            <person name="Cabau C."/>
            <person name="Klopp C."/>
            <person name="Thompson A.W."/>
            <person name="Robinson-Rechavi M."/>
            <person name="Braasch I."/>
            <person name="Lecointre G."/>
            <person name="Bobe J."/>
            <person name="Postlethwait J.H."/>
            <person name="Berthelot C."/>
            <person name="Roest Crollius H."/>
            <person name="Guiguen Y."/>
        </authorList>
    </citation>
    <scope>NUCLEOTIDE SEQUENCE</scope>
    <source>
        <strain evidence="2">WJC10195</strain>
    </source>
</reference>
<comment type="caution">
    <text evidence="2">The sequence shown here is derived from an EMBL/GenBank/DDBJ whole genome shotgun (WGS) entry which is preliminary data.</text>
</comment>
<proteinExistence type="predicted"/>